<dbReference type="SUPFAM" id="SSF54849">
    <property type="entry name" value="GroEL-intermediate domain like"/>
    <property type="match status" value="1"/>
</dbReference>
<dbReference type="SUPFAM" id="SSF48592">
    <property type="entry name" value="GroEL equatorial domain-like"/>
    <property type="match status" value="1"/>
</dbReference>
<proteinExistence type="inferred from homology"/>
<evidence type="ECO:0000256" key="7">
    <source>
        <dbReference type="RuleBase" id="RU000418"/>
    </source>
</evidence>
<dbReference type="PRINTS" id="PR00298">
    <property type="entry name" value="CHAPERONIN60"/>
</dbReference>
<dbReference type="FunFam" id="3.50.7.10:FF:000001">
    <property type="entry name" value="60 kDa chaperonin"/>
    <property type="match status" value="1"/>
</dbReference>
<dbReference type="InterPro" id="IPR002423">
    <property type="entry name" value="Cpn60/GroEL/TCP-1"/>
</dbReference>
<dbReference type="InterPro" id="IPR027409">
    <property type="entry name" value="GroEL-like_apical_dom_sf"/>
</dbReference>
<dbReference type="EMBL" id="JSWE01000076">
    <property type="protein sequence ID" value="KIE05755.1"/>
    <property type="molecule type" value="Genomic_DNA"/>
</dbReference>
<dbReference type="GO" id="GO:0005524">
    <property type="term" value="F:ATP binding"/>
    <property type="evidence" value="ECO:0007669"/>
    <property type="project" value="UniProtKB-UniRule"/>
</dbReference>
<dbReference type="GO" id="GO:0005737">
    <property type="term" value="C:cytoplasm"/>
    <property type="evidence" value="ECO:0007669"/>
    <property type="project" value="UniProtKB-SubCell"/>
</dbReference>
<dbReference type="EC" id="5.6.1.7" evidence="6"/>
<keyword evidence="2 6" id="KW-0547">Nucleotide-binding</keyword>
<keyword evidence="3 6" id="KW-0067">ATP-binding</keyword>
<gene>
    <name evidence="9" type="primary">groL_2</name>
    <name evidence="6" type="synonym">groEL</name>
    <name evidence="6" type="synonym">groL</name>
    <name evidence="9" type="ORF">NF27_CZ00020</name>
</gene>
<evidence type="ECO:0000313" key="9">
    <source>
        <dbReference type="EMBL" id="KIE05755.1"/>
    </source>
</evidence>
<feature type="binding site" evidence="6">
    <location>
        <position position="52"/>
    </location>
    <ligand>
        <name>ATP</name>
        <dbReference type="ChEBI" id="CHEBI:30616"/>
    </ligand>
</feature>
<feature type="binding site" evidence="6">
    <location>
        <begin position="31"/>
        <end position="34"/>
    </location>
    <ligand>
        <name>ATP</name>
        <dbReference type="ChEBI" id="CHEBI:30616"/>
    </ligand>
</feature>
<dbReference type="GO" id="GO:0042026">
    <property type="term" value="P:protein refolding"/>
    <property type="evidence" value="ECO:0007669"/>
    <property type="project" value="UniProtKB-UniRule"/>
</dbReference>
<dbReference type="Gene3D" id="3.50.7.10">
    <property type="entry name" value="GroEL"/>
    <property type="match status" value="1"/>
</dbReference>
<dbReference type="PATRIC" id="fig|86105.3.peg.471"/>
<dbReference type="InterPro" id="IPR027410">
    <property type="entry name" value="TCP-1-like_intermed_sf"/>
</dbReference>
<evidence type="ECO:0000313" key="10">
    <source>
        <dbReference type="Proteomes" id="UP000031258"/>
    </source>
</evidence>
<keyword evidence="5 6" id="KW-0413">Isomerase</keyword>
<dbReference type="AlphaFoldDB" id="A0A0C1R0C4"/>
<evidence type="ECO:0000256" key="1">
    <source>
        <dbReference type="ARBA" id="ARBA00006607"/>
    </source>
</evidence>
<comment type="subcellular location">
    <subcellularLocation>
        <location evidence="6">Cytoplasm</location>
    </subcellularLocation>
</comment>
<reference evidence="9 10" key="1">
    <citation type="submission" date="2014-11" db="EMBL/GenBank/DDBJ databases">
        <title>A Rickettsiales Symbiont of Amoebae With Ancient Features.</title>
        <authorList>
            <person name="Schulz F."/>
            <person name="Martijn J."/>
            <person name="Wascher F."/>
            <person name="Kostanjsek R."/>
            <person name="Ettema T.J."/>
            <person name="Horn M."/>
        </authorList>
    </citation>
    <scope>NUCLEOTIDE SEQUENCE [LARGE SCALE GENOMIC DNA]</scope>
    <source>
        <strain evidence="9 10">UWC36</strain>
    </source>
</reference>
<dbReference type="NCBIfam" id="NF009487">
    <property type="entry name" value="PRK12849.1"/>
    <property type="match status" value="1"/>
</dbReference>
<dbReference type="Gene3D" id="1.10.560.10">
    <property type="entry name" value="GroEL-like equatorial domain"/>
    <property type="match status" value="1"/>
</dbReference>
<keyword evidence="4 6" id="KW-0143">Chaperone</keyword>
<comment type="similarity">
    <text evidence="1 6 7">Belongs to the chaperonin (HSP60) family.</text>
</comment>
<comment type="subunit">
    <text evidence="6 8">Forms a cylinder of 14 subunits composed of two heptameric rings stacked back-to-back. Interacts with the co-chaperonin GroES.</text>
</comment>
<feature type="binding site" evidence="6">
    <location>
        <position position="499"/>
    </location>
    <ligand>
        <name>ATP</name>
        <dbReference type="ChEBI" id="CHEBI:30616"/>
    </ligand>
</feature>
<dbReference type="NCBIfam" id="NF000592">
    <property type="entry name" value="PRK00013.1"/>
    <property type="match status" value="1"/>
</dbReference>
<evidence type="ECO:0000256" key="4">
    <source>
        <dbReference type="ARBA" id="ARBA00023186"/>
    </source>
</evidence>
<dbReference type="NCBIfam" id="NF009488">
    <property type="entry name" value="PRK12850.1"/>
    <property type="match status" value="1"/>
</dbReference>
<comment type="caution">
    <text evidence="9">The sequence shown here is derived from an EMBL/GenBank/DDBJ whole genome shotgun (WGS) entry which is preliminary data.</text>
</comment>
<dbReference type="NCBIfam" id="TIGR02348">
    <property type="entry name" value="GroEL"/>
    <property type="match status" value="1"/>
</dbReference>
<evidence type="ECO:0000256" key="3">
    <source>
        <dbReference type="ARBA" id="ARBA00022840"/>
    </source>
</evidence>
<evidence type="ECO:0000256" key="5">
    <source>
        <dbReference type="ARBA" id="ARBA00023235"/>
    </source>
</evidence>
<sequence>MMAEKLIFKGSEARKKMLEGIQIAADVVASTLGPRGRNVVIEKSFGAPQITKDGVTVAKSIDKLADPVQTAGVQVIIEAAKKANDNAGDGTTTTTVLARAIAVEGIKAVAAGMNPMDIKRGIDSATDNVLDHIKKLSKSIQSSAEVAQVATISANGDVNIGAKIAEAFEKVGKDGVITVEEANKSDEFEVEIVEGMNFDRGYLSQYFITNAEKMTCELENPYILLVEKKIGNLQQLLPILEAVVQAGKPLLMIAEDVEGEALATLIVNKLRGGLKVAAVKAPGFGDRRKAMLEDLAIVTGGHVISEELGHKLENTTLDSLGTAKKVIITKEDTTIVNGGGDKEQISSRCAQIKAQIEETSSDYDKEKLQERLAKLAGGVAILKVGGITEMEIKEKKDRVEDAYHATKAAIAEGVVPGGGCTLLYASKVLENLKGKNADEQSGIKIVQRALCAPLKQIVENSGENGALVASKLLEQNDVNKIFDAQNHEYVDAFKAGIIDPTKIVRTALQSASSVAGLIITTEAVVVNKPDDSKDAASMGGMPGMGGMGGMGGMDF</sequence>
<dbReference type="PANTHER" id="PTHR45633">
    <property type="entry name" value="60 KDA HEAT SHOCK PROTEIN, MITOCHONDRIAL"/>
    <property type="match status" value="1"/>
</dbReference>
<accession>A0A0C1R0C4</accession>
<dbReference type="CDD" id="cd03344">
    <property type="entry name" value="GroEL"/>
    <property type="match status" value="1"/>
</dbReference>
<feature type="binding site" evidence="6">
    <location>
        <position position="418"/>
    </location>
    <ligand>
        <name>ATP</name>
        <dbReference type="ChEBI" id="CHEBI:30616"/>
    </ligand>
</feature>
<dbReference type="GO" id="GO:0051082">
    <property type="term" value="F:unfolded protein binding"/>
    <property type="evidence" value="ECO:0007669"/>
    <property type="project" value="UniProtKB-UniRule"/>
</dbReference>
<evidence type="ECO:0000256" key="2">
    <source>
        <dbReference type="ARBA" id="ARBA00022741"/>
    </source>
</evidence>
<name>A0A0C1R0C4_9RICK</name>
<dbReference type="GO" id="GO:0016853">
    <property type="term" value="F:isomerase activity"/>
    <property type="evidence" value="ECO:0007669"/>
    <property type="project" value="UniProtKB-KW"/>
</dbReference>
<dbReference type="NCBIfam" id="NF009489">
    <property type="entry name" value="PRK12851.1"/>
    <property type="match status" value="1"/>
</dbReference>
<protein>
    <recommendedName>
        <fullName evidence="6">Chaperonin GroEL</fullName>
        <ecNumber evidence="6">5.6.1.7</ecNumber>
    </recommendedName>
    <alternativeName>
        <fullName evidence="6">60 kDa chaperonin</fullName>
    </alternativeName>
    <alternativeName>
        <fullName evidence="6">Chaperonin-60</fullName>
        <shortName evidence="6">Cpn60</shortName>
    </alternativeName>
</protein>
<organism evidence="9 10">
    <name type="scientific">Candidatus Jidaibacter acanthamoebae</name>
    <dbReference type="NCBI Taxonomy" id="86105"/>
    <lineage>
        <taxon>Bacteria</taxon>
        <taxon>Pseudomonadati</taxon>
        <taxon>Pseudomonadota</taxon>
        <taxon>Alphaproteobacteria</taxon>
        <taxon>Rickettsiales</taxon>
        <taxon>Candidatus Midichloriaceae</taxon>
        <taxon>Candidatus Jidaibacter</taxon>
    </lineage>
</organism>
<dbReference type="Pfam" id="PF00118">
    <property type="entry name" value="Cpn60_TCP1"/>
    <property type="match status" value="1"/>
</dbReference>
<dbReference type="HAMAP" id="MF_00600">
    <property type="entry name" value="CH60"/>
    <property type="match status" value="1"/>
</dbReference>
<keyword evidence="10" id="KW-1185">Reference proteome</keyword>
<dbReference type="Gene3D" id="3.30.260.10">
    <property type="entry name" value="TCP-1-like chaperonin intermediate domain"/>
    <property type="match status" value="1"/>
</dbReference>
<comment type="function">
    <text evidence="6 8">Together with its co-chaperonin GroES, plays an essential role in assisting protein folding. The GroEL-GroES system forms a nano-cage that allows encapsulation of the non-native substrate proteins and provides a physical environment optimized to promote and accelerate protein folding.</text>
</comment>
<dbReference type="InterPro" id="IPR001844">
    <property type="entry name" value="Cpn60/GroEL"/>
</dbReference>
<evidence type="ECO:0000256" key="8">
    <source>
        <dbReference type="RuleBase" id="RU000419"/>
    </source>
</evidence>
<feature type="binding site" evidence="6">
    <location>
        <begin position="89"/>
        <end position="93"/>
    </location>
    <ligand>
        <name>ATP</name>
        <dbReference type="ChEBI" id="CHEBI:30616"/>
    </ligand>
</feature>
<dbReference type="SUPFAM" id="SSF52029">
    <property type="entry name" value="GroEL apical domain-like"/>
    <property type="match status" value="1"/>
</dbReference>
<dbReference type="Proteomes" id="UP000031258">
    <property type="component" value="Unassembled WGS sequence"/>
</dbReference>
<comment type="caution">
    <text evidence="6">Lacks conserved residue(s) required for the propagation of feature annotation.</text>
</comment>
<dbReference type="InterPro" id="IPR027413">
    <property type="entry name" value="GROEL-like_equatorial_sf"/>
</dbReference>
<dbReference type="STRING" id="86105.NF27_CZ00020"/>
<evidence type="ECO:0000256" key="6">
    <source>
        <dbReference type="HAMAP-Rule" id="MF_00600"/>
    </source>
</evidence>
<dbReference type="GO" id="GO:0140662">
    <property type="term" value="F:ATP-dependent protein folding chaperone"/>
    <property type="evidence" value="ECO:0007669"/>
    <property type="project" value="InterPro"/>
</dbReference>
<keyword evidence="6" id="KW-0963">Cytoplasm</keyword>